<evidence type="ECO:0000256" key="1">
    <source>
        <dbReference type="SAM" id="SignalP"/>
    </source>
</evidence>
<reference evidence="2" key="1">
    <citation type="journal article" date="2021" name="Front. Microbiol.">
        <title>Comprehensive Comparative Genomics and Phenotyping of Methylobacterium Species.</title>
        <authorList>
            <person name="Alessa O."/>
            <person name="Ogura Y."/>
            <person name="Fujitani Y."/>
            <person name="Takami H."/>
            <person name="Hayashi T."/>
            <person name="Sahin N."/>
            <person name="Tani A."/>
        </authorList>
    </citation>
    <scope>NUCLEOTIDE SEQUENCE</scope>
    <source>
        <strain evidence="2">DSM 17168</strain>
    </source>
</reference>
<sequence length="111" mass="11283">MIRTATLIVASAALASYVLVGVGQAGPERPAAPERVTGKRFTDRLPSVPYAPEARDVALYTLGAEPASPGAARACVPRAPEGACLAAVEAKPGPGVARLARVNLVPAVTVR</sequence>
<keyword evidence="1" id="KW-0732">Signal</keyword>
<feature type="signal peptide" evidence="1">
    <location>
        <begin position="1"/>
        <end position="25"/>
    </location>
</feature>
<keyword evidence="3" id="KW-1185">Reference proteome</keyword>
<organism evidence="2 3">
    <name type="scientific">Methylobacterium isbiliense</name>
    <dbReference type="NCBI Taxonomy" id="315478"/>
    <lineage>
        <taxon>Bacteria</taxon>
        <taxon>Pseudomonadati</taxon>
        <taxon>Pseudomonadota</taxon>
        <taxon>Alphaproteobacteria</taxon>
        <taxon>Hyphomicrobiales</taxon>
        <taxon>Methylobacteriaceae</taxon>
        <taxon>Methylobacterium</taxon>
    </lineage>
</organism>
<accession>A0ABQ4SI79</accession>
<feature type="chain" id="PRO_5045512827" evidence="1">
    <location>
        <begin position="26"/>
        <end position="111"/>
    </location>
</feature>
<gene>
    <name evidence="2" type="ORF">GMJLKIPL_4843</name>
</gene>
<evidence type="ECO:0000313" key="2">
    <source>
        <dbReference type="EMBL" id="GJE02894.1"/>
    </source>
</evidence>
<evidence type="ECO:0000313" key="3">
    <source>
        <dbReference type="Proteomes" id="UP001055153"/>
    </source>
</evidence>
<protein>
    <submittedName>
        <fullName evidence="2">Uncharacterized protein</fullName>
    </submittedName>
</protein>
<comment type="caution">
    <text evidence="2">The sequence shown here is derived from an EMBL/GenBank/DDBJ whole genome shotgun (WGS) entry which is preliminary data.</text>
</comment>
<dbReference type="Proteomes" id="UP001055153">
    <property type="component" value="Unassembled WGS sequence"/>
</dbReference>
<dbReference type="RefSeq" id="WP_238240175.1">
    <property type="nucleotide sequence ID" value="NZ_BPQQ01000064.1"/>
</dbReference>
<proteinExistence type="predicted"/>
<reference evidence="2" key="2">
    <citation type="submission" date="2021-08" db="EMBL/GenBank/DDBJ databases">
        <authorList>
            <person name="Tani A."/>
            <person name="Ola A."/>
            <person name="Ogura Y."/>
            <person name="Katsura K."/>
            <person name="Hayashi T."/>
        </authorList>
    </citation>
    <scope>NUCLEOTIDE SEQUENCE</scope>
    <source>
        <strain evidence="2">DSM 17168</strain>
    </source>
</reference>
<dbReference type="EMBL" id="BPQQ01000064">
    <property type="protein sequence ID" value="GJE02894.1"/>
    <property type="molecule type" value="Genomic_DNA"/>
</dbReference>
<name>A0ABQ4SI79_9HYPH</name>